<comment type="caution">
    <text evidence="8">The sequence shown here is derived from an EMBL/GenBank/DDBJ whole genome shotgun (WGS) entry which is preliminary data.</text>
</comment>
<evidence type="ECO:0000259" key="7">
    <source>
        <dbReference type="Pfam" id="PF05193"/>
    </source>
</evidence>
<proteinExistence type="inferred from homology"/>
<keyword evidence="3" id="KW-0378">Hydrolase</keyword>
<evidence type="ECO:0000259" key="6">
    <source>
        <dbReference type="Pfam" id="PF00675"/>
    </source>
</evidence>
<evidence type="ECO:0000256" key="4">
    <source>
        <dbReference type="ARBA" id="ARBA00022833"/>
    </source>
</evidence>
<sequence>MNKKLAGLLGPLLLCACASPVTEPPLPWAPQVVRGQLANGLEYRLVRDSSQAGRLDLRLTVRAGSVDEDDDQVGVAHMLEHLTFRSRAGQATDLRAQMTELGWVQGRNFNAVTTYDRTQYLLSPMAGSTQTPLALEKLAQLVFAGDYNALDLERERPIVIEEWRGGLGVAQRMNDQRAATQRVGSRYPQHRTIGNEAAIRSASLSALQRFQQRWYVPNNMILSVVGDFDPQQLAQQIDHAFGVPGSQPLPERDHRELPLDGTLKIFRLQDPQTGSNQVSLLFRLHEPDSRGTTAKAARERLIDRLTLSALFAQLRLQPLQPGVRSLTTQKTLIGEQSSVLGVAAGVEGAHHDAALKQLLTELERLRQHGFTAQDLAREQARVRQLADGMLAKDESRTFEQWVTTLNDAAVQNRTAMAPHQIAQRTLIALDSIDLAAINARLKRWLDSPDQVLQFTSPGNSVVRLPSVDEVQHLRAAIAQTSLVAPTTAAPVKPPSVTFTPPPAGQPGTVVNKRVFAAEHVEQWTLGNGDRLVWLRRNAEDGKWRVQAESAAGFNRSDVPAWRLQMAAQLGNESGAEGLAAWRKQHKATLSLEHSATRMQLSGTSQASFGALTRLLQSYRQGQVGGVIDERLFSEARDDLLSRTRTRPDAIAAARRELRYGADTWHSPDSAALEALQANTLTDDWRQLVNAPVTYYLMADIEATQLETLVREQLANLPRGAAPPTHPALQLPGQRRTDIAVALEPRVVLEASSFSEQRWTPEAAARVAALRNLANQQLKQRLRGEALGVYRLRFDSEVNPDTQRIESQLSFTCDPQRADELWALAQQTLVQLERSVDAQWVASERNELRRQEQNRLTDPATQWRRLLLSERQWQDPRYLSSQARLPEGMRIEALKPLANQLFPVANQVLLRVLPKADAP</sequence>
<dbReference type="PANTHER" id="PTHR43690">
    <property type="entry name" value="NARDILYSIN"/>
    <property type="match status" value="1"/>
</dbReference>
<comment type="similarity">
    <text evidence="1">Belongs to the peptidase M16 family.</text>
</comment>
<evidence type="ECO:0000256" key="5">
    <source>
        <dbReference type="ARBA" id="ARBA00023049"/>
    </source>
</evidence>
<keyword evidence="9" id="KW-1185">Reference proteome</keyword>
<evidence type="ECO:0000256" key="3">
    <source>
        <dbReference type="ARBA" id="ARBA00022801"/>
    </source>
</evidence>
<dbReference type="InterPro" id="IPR050626">
    <property type="entry name" value="Peptidase_M16"/>
</dbReference>
<dbReference type="GO" id="GO:0006508">
    <property type="term" value="P:proteolysis"/>
    <property type="evidence" value="ECO:0007669"/>
    <property type="project" value="UniProtKB-KW"/>
</dbReference>
<dbReference type="RefSeq" id="WP_105699882.1">
    <property type="nucleotide sequence ID" value="NZ_CP159260.1"/>
</dbReference>
<dbReference type="SUPFAM" id="SSF63411">
    <property type="entry name" value="LuxS/MPP-like metallohydrolase"/>
    <property type="match status" value="4"/>
</dbReference>
<dbReference type="PANTHER" id="PTHR43690:SF34">
    <property type="entry name" value="ZINC PROTEASE PQQL-LIKE"/>
    <property type="match status" value="1"/>
</dbReference>
<organism evidence="8 9">
    <name type="scientific">Pseudomonas poae</name>
    <dbReference type="NCBI Taxonomy" id="200451"/>
    <lineage>
        <taxon>Bacteria</taxon>
        <taxon>Pseudomonadati</taxon>
        <taxon>Pseudomonadota</taxon>
        <taxon>Gammaproteobacteria</taxon>
        <taxon>Pseudomonadales</taxon>
        <taxon>Pseudomonadaceae</taxon>
        <taxon>Pseudomonas</taxon>
    </lineage>
</organism>
<gene>
    <name evidence="8" type="ORF">CQZ99_27380</name>
</gene>
<dbReference type="Pfam" id="PF05193">
    <property type="entry name" value="Peptidase_M16_C"/>
    <property type="match status" value="1"/>
</dbReference>
<keyword evidence="5" id="KW-0482">Metalloprotease</keyword>
<dbReference type="GO" id="GO:0008237">
    <property type="term" value="F:metallopeptidase activity"/>
    <property type="evidence" value="ECO:0007669"/>
    <property type="project" value="UniProtKB-KW"/>
</dbReference>
<feature type="domain" description="Peptidase M16 N-terminal" evidence="6">
    <location>
        <begin position="53"/>
        <end position="162"/>
    </location>
</feature>
<dbReference type="Proteomes" id="UP000238045">
    <property type="component" value="Unassembled WGS sequence"/>
</dbReference>
<reference evidence="8 9" key="1">
    <citation type="submission" date="2017-09" db="EMBL/GenBank/DDBJ databases">
        <title>Genomic, metabolic, and phenotypic characteristics of bacterial isolates from the natural microbiome of the model nematode Caenorhabditis elegans.</title>
        <authorList>
            <person name="Zimmermann J."/>
            <person name="Obeng N."/>
            <person name="Yang W."/>
            <person name="Obeng O."/>
            <person name="Kissoyan K."/>
            <person name="Pees B."/>
            <person name="Dirksen P."/>
            <person name="Hoppner M."/>
            <person name="Franke A."/>
            <person name="Rosenstiel P."/>
            <person name="Leippe M."/>
            <person name="Dierking K."/>
            <person name="Kaleta C."/>
            <person name="Schulenburg H."/>
        </authorList>
    </citation>
    <scope>NUCLEOTIDE SEQUENCE [LARGE SCALE GENOMIC DNA]</scope>
    <source>
        <strain evidence="8 9">MYb117</strain>
    </source>
</reference>
<dbReference type="Pfam" id="PF00675">
    <property type="entry name" value="Peptidase_M16"/>
    <property type="match status" value="1"/>
</dbReference>
<dbReference type="InterPro" id="IPR011249">
    <property type="entry name" value="Metalloenz_LuxS/M16"/>
</dbReference>
<feature type="domain" description="Peptidase M16 C-terminal" evidence="7">
    <location>
        <begin position="203"/>
        <end position="380"/>
    </location>
</feature>
<name>A0A2S9E604_9PSED</name>
<dbReference type="EMBL" id="PCQL01000053">
    <property type="protein sequence ID" value="PRC10265.1"/>
    <property type="molecule type" value="Genomic_DNA"/>
</dbReference>
<keyword evidence="2" id="KW-0645">Protease</keyword>
<dbReference type="InterPro" id="IPR011765">
    <property type="entry name" value="Pept_M16_N"/>
</dbReference>
<evidence type="ECO:0000313" key="8">
    <source>
        <dbReference type="EMBL" id="PRC10265.1"/>
    </source>
</evidence>
<keyword evidence="4" id="KW-0862">Zinc</keyword>
<accession>A0A2S9E604</accession>
<dbReference type="AlphaFoldDB" id="A0A2S9E604"/>
<dbReference type="InterPro" id="IPR007863">
    <property type="entry name" value="Peptidase_M16_C"/>
</dbReference>
<dbReference type="Gene3D" id="3.30.830.10">
    <property type="entry name" value="Metalloenzyme, LuxS/M16 peptidase-like"/>
    <property type="match status" value="3"/>
</dbReference>
<evidence type="ECO:0000256" key="1">
    <source>
        <dbReference type="ARBA" id="ARBA00007261"/>
    </source>
</evidence>
<protein>
    <submittedName>
        <fullName evidence="8">Peptidase M16</fullName>
    </submittedName>
</protein>
<dbReference type="PROSITE" id="PS51257">
    <property type="entry name" value="PROKAR_LIPOPROTEIN"/>
    <property type="match status" value="1"/>
</dbReference>
<evidence type="ECO:0000313" key="9">
    <source>
        <dbReference type="Proteomes" id="UP000238045"/>
    </source>
</evidence>
<dbReference type="GO" id="GO:0046872">
    <property type="term" value="F:metal ion binding"/>
    <property type="evidence" value="ECO:0007669"/>
    <property type="project" value="InterPro"/>
</dbReference>
<evidence type="ECO:0000256" key="2">
    <source>
        <dbReference type="ARBA" id="ARBA00022670"/>
    </source>
</evidence>